<feature type="chain" id="PRO_5041009078" description="Hydrophobin" evidence="6">
    <location>
        <begin position="20"/>
        <end position="169"/>
    </location>
</feature>
<evidence type="ECO:0000256" key="4">
    <source>
        <dbReference type="ARBA" id="ARBA00022525"/>
    </source>
</evidence>
<accession>A0A4Q9MXE8</accession>
<dbReference type="EMBL" id="ML145186">
    <property type="protein sequence ID" value="TBU54550.1"/>
    <property type="molecule type" value="Genomic_DNA"/>
</dbReference>
<feature type="region of interest" description="Disordered" evidence="7">
    <location>
        <begin position="30"/>
        <end position="65"/>
    </location>
</feature>
<comment type="subcellular location">
    <subcellularLocation>
        <location evidence="1 6">Secreted</location>
        <location evidence="1 6">Cell wall</location>
    </subcellularLocation>
</comment>
<dbReference type="GO" id="GO:0009277">
    <property type="term" value="C:fungal-type cell wall"/>
    <property type="evidence" value="ECO:0007669"/>
    <property type="project" value="InterPro"/>
</dbReference>
<evidence type="ECO:0000256" key="1">
    <source>
        <dbReference type="ARBA" id="ARBA00004191"/>
    </source>
</evidence>
<dbReference type="AlphaFoldDB" id="A0A4Q9MXE8"/>
<keyword evidence="5 6" id="KW-1015">Disulfide bond</keyword>
<dbReference type="SMART" id="SM00075">
    <property type="entry name" value="HYDRO"/>
    <property type="match status" value="1"/>
</dbReference>
<dbReference type="Pfam" id="PF01185">
    <property type="entry name" value="Hydrophobin"/>
    <property type="match status" value="1"/>
</dbReference>
<dbReference type="InterPro" id="IPR001338">
    <property type="entry name" value="Class_I_Hydrophobin"/>
</dbReference>
<dbReference type="EMBL" id="ML143394">
    <property type="protein sequence ID" value="TBU32699.1"/>
    <property type="molecule type" value="Genomic_DNA"/>
</dbReference>
<evidence type="ECO:0000313" key="8">
    <source>
        <dbReference type="EMBL" id="TBU32699.1"/>
    </source>
</evidence>
<keyword evidence="3 6" id="KW-0134">Cell wall</keyword>
<gene>
    <name evidence="9" type="ORF">BD310DRAFT_827737</name>
    <name evidence="8" type="ORF">BD311DRAFT_654429</name>
</gene>
<keyword evidence="4 6" id="KW-0964">Secreted</keyword>
<keyword evidence="6" id="KW-0732">Signal</keyword>
<evidence type="ECO:0000256" key="7">
    <source>
        <dbReference type="SAM" id="MobiDB-lite"/>
    </source>
</evidence>
<dbReference type="GO" id="GO:0005199">
    <property type="term" value="F:structural constituent of cell wall"/>
    <property type="evidence" value="ECO:0007669"/>
    <property type="project" value="InterPro"/>
</dbReference>
<name>A0A4Q9MXE8_9APHY</name>
<organism evidence="8">
    <name type="scientific">Dichomitus squalens</name>
    <dbReference type="NCBI Taxonomy" id="114155"/>
    <lineage>
        <taxon>Eukaryota</taxon>
        <taxon>Fungi</taxon>
        <taxon>Dikarya</taxon>
        <taxon>Basidiomycota</taxon>
        <taxon>Agaricomycotina</taxon>
        <taxon>Agaricomycetes</taxon>
        <taxon>Polyporales</taxon>
        <taxon>Polyporaceae</taxon>
        <taxon>Dichomitus</taxon>
    </lineage>
</organism>
<dbReference type="STRING" id="114155.A0A4Q9MXE8"/>
<dbReference type="Proteomes" id="UP000292957">
    <property type="component" value="Unassembled WGS sequence"/>
</dbReference>
<protein>
    <recommendedName>
        <fullName evidence="6">Hydrophobin</fullName>
    </recommendedName>
</protein>
<evidence type="ECO:0000256" key="5">
    <source>
        <dbReference type="ARBA" id="ARBA00023157"/>
    </source>
</evidence>
<sequence>MKFTYAVAALVAAAASVQATETNAQRLARGLSPLPPRNYHRRHAPSRTEVVKRATPSGTPSEGEGNCNTGPVQCCNQVSKANDNVVAAILGLLGLGGIADDILVGVQCSPLSAVGVGAGSTCSQRPVCCENNSHGGLISIGCIPSTWFFHPQCRSSLRSFISVFALVIL</sequence>
<keyword evidence="10" id="KW-1185">Reference proteome</keyword>
<feature type="compositionally biased region" description="Polar residues" evidence="7">
    <location>
        <begin position="56"/>
        <end position="65"/>
    </location>
</feature>
<dbReference type="Proteomes" id="UP000292082">
    <property type="component" value="Unassembled WGS sequence"/>
</dbReference>
<comment type="similarity">
    <text evidence="2 6">Belongs to the fungal hydrophobin family.</text>
</comment>
<evidence type="ECO:0000256" key="2">
    <source>
        <dbReference type="ARBA" id="ARBA00010446"/>
    </source>
</evidence>
<evidence type="ECO:0000313" key="9">
    <source>
        <dbReference type="EMBL" id="TBU54550.1"/>
    </source>
</evidence>
<evidence type="ECO:0000256" key="6">
    <source>
        <dbReference type="RuleBase" id="RU365009"/>
    </source>
</evidence>
<dbReference type="OrthoDB" id="4225815at2759"/>
<evidence type="ECO:0000313" key="10">
    <source>
        <dbReference type="Proteomes" id="UP000292082"/>
    </source>
</evidence>
<reference evidence="8 10" key="1">
    <citation type="submission" date="2019-01" db="EMBL/GenBank/DDBJ databases">
        <title>Draft genome sequences of three monokaryotic isolates of the white-rot basidiomycete fungus Dichomitus squalens.</title>
        <authorList>
            <consortium name="DOE Joint Genome Institute"/>
            <person name="Lopez S.C."/>
            <person name="Andreopoulos B."/>
            <person name="Pangilinan J."/>
            <person name="Lipzen A."/>
            <person name="Riley R."/>
            <person name="Ahrendt S."/>
            <person name="Ng V."/>
            <person name="Barry K."/>
            <person name="Daum C."/>
            <person name="Grigoriev I.V."/>
            <person name="Hilden K.S."/>
            <person name="Makela M.R."/>
            <person name="de Vries R.P."/>
        </authorList>
    </citation>
    <scope>NUCLEOTIDE SEQUENCE [LARGE SCALE GENOMIC DNA]</scope>
    <source>
        <strain evidence="9 10">CBS 464.89</strain>
        <strain evidence="8">OM18370.1</strain>
    </source>
</reference>
<evidence type="ECO:0000256" key="3">
    <source>
        <dbReference type="ARBA" id="ARBA00022512"/>
    </source>
</evidence>
<feature type="signal peptide" evidence="6">
    <location>
        <begin position="1"/>
        <end position="19"/>
    </location>
</feature>
<proteinExistence type="inferred from homology"/>
<dbReference type="CDD" id="cd23507">
    <property type="entry name" value="hydrophobin_I"/>
    <property type="match status" value="1"/>
</dbReference>